<dbReference type="Proteomes" id="UP000196842">
    <property type="component" value="Chromosome I"/>
</dbReference>
<dbReference type="AlphaFoldDB" id="A0A1Y6JMY7"/>
<evidence type="ECO:0000313" key="1">
    <source>
        <dbReference type="EMBL" id="SMS10520.1"/>
    </source>
</evidence>
<name>A0A1Y6JMY7_PSEVI</name>
<evidence type="ECO:0000313" key="2">
    <source>
        <dbReference type="Proteomes" id="UP000196842"/>
    </source>
</evidence>
<protein>
    <submittedName>
        <fullName evidence="1">Uncharacterized protein</fullName>
    </submittedName>
</protein>
<proteinExistence type="predicted"/>
<sequence length="43" mass="5079">MQAPTLVPFWNIGQSMSSLKNELFKNLHWCLPYLTRQKTKQLS</sequence>
<gene>
    <name evidence="1" type="ORF">CFBP1590__2935</name>
</gene>
<dbReference type="KEGG" id="pvd:CFBP1590__2935"/>
<dbReference type="EMBL" id="LT855380">
    <property type="protein sequence ID" value="SMS10520.1"/>
    <property type="molecule type" value="Genomic_DNA"/>
</dbReference>
<reference evidence="1 2" key="1">
    <citation type="submission" date="2017-05" db="EMBL/GenBank/DDBJ databases">
        <authorList>
            <person name="Song R."/>
            <person name="Chenine A.L."/>
            <person name="Ruprecht R.M."/>
        </authorList>
    </citation>
    <scope>NUCLEOTIDE SEQUENCE [LARGE SCALE GENOMIC DNA]</scope>
    <source>
        <strain evidence="1 2">CFBP 1590</strain>
    </source>
</reference>
<accession>A0A1Y6JMY7</accession>
<organism evidence="1 2">
    <name type="scientific">Pseudomonas viridiflava</name>
    <name type="common">Phytomonas viridiflava</name>
    <dbReference type="NCBI Taxonomy" id="33069"/>
    <lineage>
        <taxon>Bacteria</taxon>
        <taxon>Pseudomonadati</taxon>
        <taxon>Pseudomonadota</taxon>
        <taxon>Gammaproteobacteria</taxon>
        <taxon>Pseudomonadales</taxon>
        <taxon>Pseudomonadaceae</taxon>
        <taxon>Pseudomonas</taxon>
    </lineage>
</organism>